<evidence type="ECO:0000259" key="6">
    <source>
        <dbReference type="PROSITE" id="PS50157"/>
    </source>
</evidence>
<dbReference type="Pfam" id="PF13923">
    <property type="entry name" value="zf-C3HC4_2"/>
    <property type="match status" value="1"/>
</dbReference>
<proteinExistence type="predicted"/>
<evidence type="ECO:0000256" key="2">
    <source>
        <dbReference type="ARBA" id="ARBA00022771"/>
    </source>
</evidence>
<dbReference type="EMBL" id="RRYP01017195">
    <property type="protein sequence ID" value="TNV74278.1"/>
    <property type="molecule type" value="Genomic_DNA"/>
</dbReference>
<keyword evidence="2 4" id="KW-0863">Zinc-finger</keyword>
<dbReference type="GO" id="GO:0008270">
    <property type="term" value="F:zinc ion binding"/>
    <property type="evidence" value="ECO:0007669"/>
    <property type="project" value="UniProtKB-KW"/>
</dbReference>
<evidence type="ECO:0000313" key="7">
    <source>
        <dbReference type="EMBL" id="TNV74278.1"/>
    </source>
</evidence>
<dbReference type="GO" id="GO:0000209">
    <property type="term" value="P:protein polyubiquitination"/>
    <property type="evidence" value="ECO:0007669"/>
    <property type="project" value="TreeGrafter"/>
</dbReference>
<dbReference type="PANTHER" id="PTHR46016">
    <property type="entry name" value="ZINC FINGER, RING/FYVE/PHD-TYPE"/>
    <property type="match status" value="1"/>
</dbReference>
<keyword evidence="8" id="KW-1185">Reference proteome</keyword>
<evidence type="ECO:0000256" key="1">
    <source>
        <dbReference type="ARBA" id="ARBA00022723"/>
    </source>
</evidence>
<reference evidence="7" key="1">
    <citation type="submission" date="2019-06" db="EMBL/GenBank/DDBJ databases">
        <authorList>
            <person name="Zheng W."/>
        </authorList>
    </citation>
    <scope>NUCLEOTIDE SEQUENCE</scope>
    <source>
        <strain evidence="7">QDHG01</strain>
    </source>
</reference>
<gene>
    <name evidence="7" type="ORF">FGO68_gene1996</name>
</gene>
<dbReference type="InterPro" id="IPR051438">
    <property type="entry name" value="RNF_E3_ubiq-protein_ligase"/>
</dbReference>
<dbReference type="AlphaFoldDB" id="A0A8J8NGE1"/>
<dbReference type="Pfam" id="PF05605">
    <property type="entry name" value="zf-Di19"/>
    <property type="match status" value="1"/>
</dbReference>
<dbReference type="InterPro" id="IPR001841">
    <property type="entry name" value="Znf_RING"/>
</dbReference>
<keyword evidence="1" id="KW-0479">Metal-binding</keyword>
<evidence type="ECO:0000256" key="3">
    <source>
        <dbReference type="ARBA" id="ARBA00022833"/>
    </source>
</evidence>
<evidence type="ECO:0000256" key="4">
    <source>
        <dbReference type="PROSITE-ProRule" id="PRU00042"/>
    </source>
</evidence>
<dbReference type="PANTHER" id="PTHR46016:SF1">
    <property type="entry name" value="RING-TYPE DOMAIN-CONTAINING PROTEIN"/>
    <property type="match status" value="1"/>
</dbReference>
<dbReference type="PROSITE" id="PS50089">
    <property type="entry name" value="ZF_RING_2"/>
    <property type="match status" value="1"/>
</dbReference>
<dbReference type="GO" id="GO:0006511">
    <property type="term" value="P:ubiquitin-dependent protein catabolic process"/>
    <property type="evidence" value="ECO:0007669"/>
    <property type="project" value="TreeGrafter"/>
</dbReference>
<dbReference type="InterPro" id="IPR017907">
    <property type="entry name" value="Znf_RING_CS"/>
</dbReference>
<sequence length="241" mass="26571">MVESKKSSKKSAASSPLQLTDESQLEPYNCATCMSILRTPVKIAVCGHTFCQECIRASIGAEKEISGEKGKGVKLLCPMCRIEYKEDQLVPDKDLLSAISSAVYKCQCSKTIPLADYNTHLESGQCTAHKAALQQAIQKVAVKPEEVKKTVNRSTFACPMCSEKNMERKGLLEHVRKKHKGKPAVCPICVVQAYGDPNYVSQNLSSHLDLRHKFDLDTVAQNDEGDDEQLNEAILRSLGLK</sequence>
<protein>
    <submittedName>
        <fullName evidence="7">Uncharacterized protein</fullName>
    </submittedName>
</protein>
<dbReference type="PROSITE" id="PS50157">
    <property type="entry name" value="ZINC_FINGER_C2H2_2"/>
    <property type="match status" value="1"/>
</dbReference>
<organism evidence="7 8">
    <name type="scientific">Halteria grandinella</name>
    <dbReference type="NCBI Taxonomy" id="5974"/>
    <lineage>
        <taxon>Eukaryota</taxon>
        <taxon>Sar</taxon>
        <taxon>Alveolata</taxon>
        <taxon>Ciliophora</taxon>
        <taxon>Intramacronucleata</taxon>
        <taxon>Spirotrichea</taxon>
        <taxon>Stichotrichia</taxon>
        <taxon>Sporadotrichida</taxon>
        <taxon>Halteriidae</taxon>
        <taxon>Halteria</taxon>
    </lineage>
</organism>
<dbReference type="InterPro" id="IPR008598">
    <property type="entry name" value="Di19_Zn-bd"/>
</dbReference>
<dbReference type="SMART" id="SM00184">
    <property type="entry name" value="RING"/>
    <property type="match status" value="1"/>
</dbReference>
<comment type="caution">
    <text evidence="7">The sequence shown here is derived from an EMBL/GenBank/DDBJ whole genome shotgun (WGS) entry which is preliminary data.</text>
</comment>
<dbReference type="PROSITE" id="PS00518">
    <property type="entry name" value="ZF_RING_1"/>
    <property type="match status" value="1"/>
</dbReference>
<keyword evidence="3" id="KW-0862">Zinc</keyword>
<accession>A0A8J8NGE1</accession>
<dbReference type="SUPFAM" id="SSF57850">
    <property type="entry name" value="RING/U-box"/>
    <property type="match status" value="1"/>
</dbReference>
<feature type="domain" description="RING-type" evidence="5">
    <location>
        <begin position="30"/>
        <end position="81"/>
    </location>
</feature>
<feature type="domain" description="C2H2-type" evidence="6">
    <location>
        <begin position="156"/>
        <end position="184"/>
    </location>
</feature>
<dbReference type="OrthoDB" id="311930at2759"/>
<dbReference type="GO" id="GO:0061630">
    <property type="term" value="F:ubiquitin protein ligase activity"/>
    <property type="evidence" value="ECO:0007669"/>
    <property type="project" value="TreeGrafter"/>
</dbReference>
<dbReference type="Gene3D" id="3.30.40.10">
    <property type="entry name" value="Zinc/RING finger domain, C3HC4 (zinc finger)"/>
    <property type="match status" value="1"/>
</dbReference>
<evidence type="ECO:0000313" key="8">
    <source>
        <dbReference type="Proteomes" id="UP000785679"/>
    </source>
</evidence>
<dbReference type="InterPro" id="IPR013083">
    <property type="entry name" value="Znf_RING/FYVE/PHD"/>
</dbReference>
<dbReference type="InterPro" id="IPR013087">
    <property type="entry name" value="Znf_C2H2_type"/>
</dbReference>
<evidence type="ECO:0000259" key="5">
    <source>
        <dbReference type="PROSITE" id="PS50089"/>
    </source>
</evidence>
<dbReference type="Gene3D" id="3.30.160.60">
    <property type="entry name" value="Classic Zinc Finger"/>
    <property type="match status" value="1"/>
</dbReference>
<dbReference type="Proteomes" id="UP000785679">
    <property type="component" value="Unassembled WGS sequence"/>
</dbReference>
<name>A0A8J8NGE1_HALGN</name>